<keyword evidence="3" id="KW-1185">Reference proteome</keyword>
<dbReference type="GO" id="GO:0003677">
    <property type="term" value="F:DNA binding"/>
    <property type="evidence" value="ECO:0007669"/>
    <property type="project" value="InterPro"/>
</dbReference>
<gene>
    <name evidence="2" type="ORF">SAMN04488563_4821</name>
</gene>
<dbReference type="AlphaFoldDB" id="A0A1H2L188"/>
<evidence type="ECO:0000259" key="1">
    <source>
        <dbReference type="Pfam" id="PF12728"/>
    </source>
</evidence>
<dbReference type="InterPro" id="IPR041657">
    <property type="entry name" value="HTH_17"/>
</dbReference>
<accession>A0A1H2L188</accession>
<dbReference type="RefSeq" id="WP_046769585.1">
    <property type="nucleotide sequence ID" value="NZ_KQ061235.1"/>
</dbReference>
<name>A0A1H2L188_9ACTN</name>
<evidence type="ECO:0000313" key="3">
    <source>
        <dbReference type="Proteomes" id="UP000182977"/>
    </source>
</evidence>
<dbReference type="STRING" id="419479.SAMN04488563_4821"/>
<dbReference type="Proteomes" id="UP000182977">
    <property type="component" value="Chromosome I"/>
</dbReference>
<dbReference type="NCBIfam" id="TIGR01764">
    <property type="entry name" value="excise"/>
    <property type="match status" value="1"/>
</dbReference>
<evidence type="ECO:0000313" key="2">
    <source>
        <dbReference type="EMBL" id="SDU74817.1"/>
    </source>
</evidence>
<protein>
    <submittedName>
        <fullName evidence="2">DNA binding domain-containing protein, excisionase family</fullName>
    </submittedName>
</protein>
<dbReference type="OrthoDB" id="26212at2"/>
<sequence length="127" mass="13993">MTEMLARDVAAVHRALDAGGDEVQVSLSRETAELLARVVDARARGQQVLLTRGHAEVTPSEAAELLGMSRPQVRKLMDQGVLDFRMVGAHHRVRVSSIRAFLDAERPRRWAALGELADLQDELGLTE</sequence>
<dbReference type="EMBL" id="LT629791">
    <property type="protein sequence ID" value="SDU74817.1"/>
    <property type="molecule type" value="Genomic_DNA"/>
</dbReference>
<feature type="domain" description="Helix-turn-helix" evidence="1">
    <location>
        <begin position="58"/>
        <end position="104"/>
    </location>
</feature>
<dbReference type="Pfam" id="PF12728">
    <property type="entry name" value="HTH_17"/>
    <property type="match status" value="1"/>
</dbReference>
<organism evidence="2 3">
    <name type="scientific">Jiangella alkaliphila</name>
    <dbReference type="NCBI Taxonomy" id="419479"/>
    <lineage>
        <taxon>Bacteria</taxon>
        <taxon>Bacillati</taxon>
        <taxon>Actinomycetota</taxon>
        <taxon>Actinomycetes</taxon>
        <taxon>Jiangellales</taxon>
        <taxon>Jiangellaceae</taxon>
        <taxon>Jiangella</taxon>
    </lineage>
</organism>
<proteinExistence type="predicted"/>
<dbReference type="InterPro" id="IPR010093">
    <property type="entry name" value="SinI_DNA-bd"/>
</dbReference>
<reference evidence="3" key="1">
    <citation type="submission" date="2016-10" db="EMBL/GenBank/DDBJ databases">
        <authorList>
            <person name="Varghese N."/>
            <person name="Submissions S."/>
        </authorList>
    </citation>
    <scope>NUCLEOTIDE SEQUENCE [LARGE SCALE GENOMIC DNA]</scope>
    <source>
        <strain evidence="3">DSM 45079</strain>
    </source>
</reference>